<keyword evidence="2" id="KW-1185">Reference proteome</keyword>
<comment type="caution">
    <text evidence="1">The sequence shown here is derived from an EMBL/GenBank/DDBJ whole genome shotgun (WGS) entry which is preliminary data.</text>
</comment>
<evidence type="ECO:0000313" key="2">
    <source>
        <dbReference type="Proteomes" id="UP000286848"/>
    </source>
</evidence>
<accession>A0A401IVS9</accession>
<dbReference type="RefSeq" id="WP_124978119.1">
    <property type="nucleotide sequence ID" value="NZ_BFFP01000045.1"/>
</dbReference>
<protein>
    <submittedName>
        <fullName evidence="1">Uncharacterized protein</fullName>
    </submittedName>
</protein>
<reference evidence="1 2" key="1">
    <citation type="journal article" date="2019" name="Int. J. Syst. Evol. Microbiol.">
        <title>Lactobacillus salitolerans sp. nov., a novel lactic acid bacterium isolated from spent mushroom substrates.</title>
        <authorList>
            <person name="Tohno M."/>
            <person name="Tanizawa Y."/>
            <person name="Kojima Y."/>
            <person name="Sakamoto M."/>
            <person name="Nakamura Y."/>
            <person name="Ohkuma M."/>
            <person name="Kobayashi H."/>
        </authorList>
    </citation>
    <scope>NUCLEOTIDE SEQUENCE [LARGE SCALE GENOMIC DNA]</scope>
    <source>
        <strain evidence="1 2">YK43</strain>
    </source>
</reference>
<evidence type="ECO:0000313" key="1">
    <source>
        <dbReference type="EMBL" id="GBG95644.1"/>
    </source>
</evidence>
<dbReference type="EMBL" id="BFFP01000045">
    <property type="protein sequence ID" value="GBG95644.1"/>
    <property type="molecule type" value="Genomic_DNA"/>
</dbReference>
<proteinExistence type="predicted"/>
<dbReference type="AlphaFoldDB" id="A0A401IVS9"/>
<sequence length="67" mass="7795">MTNNMIYKNSGVHFLVLMSKIISTIFSQNNQKGHHCPSSAKIKVSKNQSKRGFYDVPRQFYPKFTRD</sequence>
<dbReference type="Proteomes" id="UP000286848">
    <property type="component" value="Unassembled WGS sequence"/>
</dbReference>
<gene>
    <name evidence="1" type="ORF">LFYK43_21030</name>
</gene>
<name>A0A401IVS9_9LACO</name>
<organism evidence="1 2">
    <name type="scientific">Ligilactobacillus salitolerans</name>
    <dbReference type="NCBI Taxonomy" id="1808352"/>
    <lineage>
        <taxon>Bacteria</taxon>
        <taxon>Bacillati</taxon>
        <taxon>Bacillota</taxon>
        <taxon>Bacilli</taxon>
        <taxon>Lactobacillales</taxon>
        <taxon>Lactobacillaceae</taxon>
        <taxon>Ligilactobacillus</taxon>
    </lineage>
</organism>